<evidence type="ECO:0000313" key="1">
    <source>
        <dbReference type="EMBL" id="KZP24474.1"/>
    </source>
</evidence>
<dbReference type="AlphaFoldDB" id="A0A166MYY8"/>
<gene>
    <name evidence="1" type="ORF">FIBSPDRAFT_1042232</name>
</gene>
<reference evidence="1" key="1">
    <citation type="journal article" date="2016" name="Mol. Biol. Evol.">
        <title>Comparative Genomics of Early-Diverging Mushroom-Forming Fungi Provides Insights into the Origins of Lignocellulose Decay Capabilities.</title>
        <authorList>
            <person name="Nagy L.G."/>
            <person name="Riley R."/>
            <person name="Tritt A."/>
            <person name="Adam C."/>
            <person name="Daum C."/>
            <person name="Floudas D."/>
            <person name="Sun H."/>
            <person name="Yadav J.S."/>
            <person name="Pangilinan J."/>
            <person name="Larsson K.H."/>
            <person name="Matsuura K."/>
            <person name="Barry K."/>
            <person name="Labutti K."/>
            <person name="Kuo R."/>
            <person name="Ohm R.A."/>
            <person name="Bhattacharya S.S."/>
            <person name="Shirouzu T."/>
            <person name="Yoshinaga Y."/>
            <person name="Martin F.M."/>
            <person name="Grigoriev I.V."/>
            <person name="Hibbett D.S."/>
        </authorList>
    </citation>
    <scope>NUCLEOTIDE SEQUENCE [LARGE SCALE GENOMIC DNA]</scope>
    <source>
        <strain evidence="1">CBS 109695</strain>
    </source>
</reference>
<name>A0A166MYY8_9AGAM</name>
<organism evidence="1">
    <name type="scientific">Athelia psychrophila</name>
    <dbReference type="NCBI Taxonomy" id="1759441"/>
    <lineage>
        <taxon>Eukaryota</taxon>
        <taxon>Fungi</taxon>
        <taxon>Dikarya</taxon>
        <taxon>Basidiomycota</taxon>
        <taxon>Agaricomycotina</taxon>
        <taxon>Agaricomycetes</taxon>
        <taxon>Agaricomycetidae</taxon>
        <taxon>Atheliales</taxon>
        <taxon>Atheliaceae</taxon>
        <taxon>Athelia</taxon>
    </lineage>
</organism>
<protein>
    <submittedName>
        <fullName evidence="1">Uncharacterized protein</fullName>
    </submittedName>
</protein>
<dbReference type="EMBL" id="KV417526">
    <property type="protein sequence ID" value="KZP24474.1"/>
    <property type="molecule type" value="Genomic_DNA"/>
</dbReference>
<accession>A0A166MYY8</accession>
<proteinExistence type="predicted"/>
<sequence>MQAFPRLELQRLGSLIDQIPPSLNQSRLCEQAILGWRKYVAPHTPPESDLASHNFPPDNIFNAVTHLMLQTANVTAHNGRGVIPHIRHLIGIWPTVWIWIRLAQALVNHLPEGTDSGARLETKRNWHNAAIHALAFFLGFRLEQNPVFDELTTRVKETDGVLQMMATSWIQEAEDQHAAGFPSSRIHQISNPETISEFEQLVLARCGGSEHKLASLAFRRIARNLHLSLPNNLHVYEQLADDMLYIHNSIWEPSATMYAAFTTHSGWVTFFVDVMFCLLSPRHLLHMPLYSALFSSAMEFISMRIDEFQCYTEVRELLDCTPFLDVIARGSLAIRSAYDQLDLDVFNSHCDLVIDFIYQFAVHRPVLSRIDRDLAGISAFLERKATPAAISLLDVRSKIVPFVEIYKTFTTSAPPIFCCGNREVFRISSSSNDVTHGLISVTPMTKKGLCIAALAENSCFIAAMAARNATGEVITKLLAVI</sequence>